<keyword evidence="1" id="KW-0547">Nucleotide-binding</keyword>
<dbReference type="Proteomes" id="UP000249522">
    <property type="component" value="Unassembled WGS sequence"/>
</dbReference>
<evidence type="ECO:0000259" key="4">
    <source>
        <dbReference type="SMART" id="SM00796"/>
    </source>
</evidence>
<dbReference type="SMART" id="SM00796">
    <property type="entry name" value="AHS1"/>
    <property type="match status" value="1"/>
</dbReference>
<dbReference type="PANTHER" id="PTHR34698:SF2">
    <property type="entry name" value="5-OXOPROLINASE SUBUNIT B"/>
    <property type="match status" value="1"/>
</dbReference>
<dbReference type="GO" id="GO:0005524">
    <property type="term" value="F:ATP binding"/>
    <property type="evidence" value="ECO:0007669"/>
    <property type="project" value="UniProtKB-KW"/>
</dbReference>
<dbReference type="Gene3D" id="3.30.1360.40">
    <property type="match status" value="1"/>
</dbReference>
<dbReference type="NCBIfam" id="TIGR00370">
    <property type="entry name" value="5-oxoprolinase subunit PxpB"/>
    <property type="match status" value="1"/>
</dbReference>
<dbReference type="GO" id="GO:0016787">
    <property type="term" value="F:hydrolase activity"/>
    <property type="evidence" value="ECO:0007669"/>
    <property type="project" value="UniProtKB-KW"/>
</dbReference>
<dbReference type="PANTHER" id="PTHR34698">
    <property type="entry name" value="5-OXOPROLINASE SUBUNIT B"/>
    <property type="match status" value="1"/>
</dbReference>
<dbReference type="InterPro" id="IPR010016">
    <property type="entry name" value="PxpB"/>
</dbReference>
<gene>
    <name evidence="5" type="ORF">DNH61_16115</name>
</gene>
<dbReference type="InterPro" id="IPR029000">
    <property type="entry name" value="Cyclophilin-like_dom_sf"/>
</dbReference>
<sequence length="246" mass="26161">MSIPIPQITPLGDSGLLLLFDNSGEAAAAARCLNGAKPDWLLDAVPAYAALSVVYEPYRLNRLLRSGRLRLPDNHGQEGLLHAAAESAVLQMLGSNEWKGLSEQGRVVQVPVVYGGSGGPDLGSCAARAEMRPEQFIEAHAAAVYTVAMIGFMPGFPYMTGLPERLAQPRREAPRQRVPAGSIAVAGNQTGIYPFDSPGGWQIIGRTALQLFNLGTGSPTLLQAGDNVRFIPVQSSQAGWEEVSGR</sequence>
<keyword evidence="3" id="KW-0067">ATP-binding</keyword>
<organism evidence="5 6">
    <name type="scientific">Paenibacillus sambharensis</name>
    <dbReference type="NCBI Taxonomy" id="1803190"/>
    <lineage>
        <taxon>Bacteria</taxon>
        <taxon>Bacillati</taxon>
        <taxon>Bacillota</taxon>
        <taxon>Bacilli</taxon>
        <taxon>Bacillales</taxon>
        <taxon>Paenibacillaceae</taxon>
        <taxon>Paenibacillus</taxon>
    </lineage>
</organism>
<dbReference type="SUPFAM" id="SSF50891">
    <property type="entry name" value="Cyclophilin-like"/>
    <property type="match status" value="1"/>
</dbReference>
<evidence type="ECO:0000256" key="1">
    <source>
        <dbReference type="ARBA" id="ARBA00022741"/>
    </source>
</evidence>
<comment type="caution">
    <text evidence="5">The sequence shown here is derived from an EMBL/GenBank/DDBJ whole genome shotgun (WGS) entry which is preliminary data.</text>
</comment>
<dbReference type="InterPro" id="IPR003833">
    <property type="entry name" value="CT_C_D"/>
</dbReference>
<proteinExistence type="predicted"/>
<evidence type="ECO:0000313" key="5">
    <source>
        <dbReference type="EMBL" id="PZD94819.1"/>
    </source>
</evidence>
<evidence type="ECO:0000256" key="2">
    <source>
        <dbReference type="ARBA" id="ARBA00022801"/>
    </source>
</evidence>
<keyword evidence="6" id="KW-1185">Reference proteome</keyword>
<feature type="domain" description="Carboxyltransferase" evidence="4">
    <location>
        <begin position="6"/>
        <end position="222"/>
    </location>
</feature>
<dbReference type="Gene3D" id="2.40.100.10">
    <property type="entry name" value="Cyclophilin-like"/>
    <property type="match status" value="1"/>
</dbReference>
<name>A0A2W1L7L8_9BACL</name>
<accession>A0A2W1L7L8</accession>
<dbReference type="RefSeq" id="WP_111147716.1">
    <property type="nucleotide sequence ID" value="NZ_QKRB01000049.1"/>
</dbReference>
<evidence type="ECO:0000313" key="6">
    <source>
        <dbReference type="Proteomes" id="UP000249522"/>
    </source>
</evidence>
<dbReference type="EMBL" id="QKRB01000049">
    <property type="protein sequence ID" value="PZD94819.1"/>
    <property type="molecule type" value="Genomic_DNA"/>
</dbReference>
<dbReference type="Pfam" id="PF02682">
    <property type="entry name" value="CT_C_D"/>
    <property type="match status" value="1"/>
</dbReference>
<evidence type="ECO:0000256" key="3">
    <source>
        <dbReference type="ARBA" id="ARBA00022840"/>
    </source>
</evidence>
<dbReference type="SUPFAM" id="SSF160467">
    <property type="entry name" value="PH0987 N-terminal domain-like"/>
    <property type="match status" value="1"/>
</dbReference>
<dbReference type="OrthoDB" id="9778567at2"/>
<dbReference type="AlphaFoldDB" id="A0A2W1L7L8"/>
<keyword evidence="2 5" id="KW-0378">Hydrolase</keyword>
<reference evidence="5 6" key="1">
    <citation type="submission" date="2018-06" db="EMBL/GenBank/DDBJ databases">
        <title>Paenibacillus imtechensis sp. nov.</title>
        <authorList>
            <person name="Pinnaka A.K."/>
            <person name="Singh H."/>
            <person name="Kaur M."/>
        </authorList>
    </citation>
    <scope>NUCLEOTIDE SEQUENCE [LARGE SCALE GENOMIC DNA]</scope>
    <source>
        <strain evidence="5 6">SMB1</strain>
    </source>
</reference>
<protein>
    <submittedName>
        <fullName evidence="5">Allophanate hydrolase</fullName>
    </submittedName>
</protein>